<dbReference type="Pfam" id="PF00191">
    <property type="entry name" value="Annexin"/>
    <property type="match status" value="1"/>
</dbReference>
<feature type="compositionally biased region" description="Basic residues" evidence="3">
    <location>
        <begin position="69"/>
        <end position="88"/>
    </location>
</feature>
<keyword evidence="1" id="KW-0677">Repeat</keyword>
<evidence type="ECO:0000313" key="5">
    <source>
        <dbReference type="Proteomes" id="UP000799438"/>
    </source>
</evidence>
<evidence type="ECO:0000256" key="1">
    <source>
        <dbReference type="ARBA" id="ARBA00022737"/>
    </source>
</evidence>
<dbReference type="GO" id="GO:0001786">
    <property type="term" value="F:phosphatidylserine binding"/>
    <property type="evidence" value="ECO:0007669"/>
    <property type="project" value="TreeGrafter"/>
</dbReference>
<dbReference type="PANTHER" id="PTHR10502:SF107">
    <property type="entry name" value="ANNEXIN ANXC4 (AFU_ORTHOLOGUE AFUA_3G07020)"/>
    <property type="match status" value="1"/>
</dbReference>
<keyword evidence="2" id="KW-0041">Annexin</keyword>
<feature type="compositionally biased region" description="Gly residues" evidence="3">
    <location>
        <begin position="1"/>
        <end position="15"/>
    </location>
</feature>
<dbReference type="GO" id="GO:0005544">
    <property type="term" value="F:calcium-dependent phospholipid binding"/>
    <property type="evidence" value="ECO:0007669"/>
    <property type="project" value="InterPro"/>
</dbReference>
<reference evidence="4" key="1">
    <citation type="journal article" date="2020" name="Stud. Mycol.">
        <title>101 Dothideomycetes genomes: a test case for predicting lifestyles and emergence of pathogens.</title>
        <authorList>
            <person name="Haridas S."/>
            <person name="Albert R."/>
            <person name="Binder M."/>
            <person name="Bloem J."/>
            <person name="Labutti K."/>
            <person name="Salamov A."/>
            <person name="Andreopoulos B."/>
            <person name="Baker S."/>
            <person name="Barry K."/>
            <person name="Bills G."/>
            <person name="Bluhm B."/>
            <person name="Cannon C."/>
            <person name="Castanera R."/>
            <person name="Culley D."/>
            <person name="Daum C."/>
            <person name="Ezra D."/>
            <person name="Gonzalez J."/>
            <person name="Henrissat B."/>
            <person name="Kuo A."/>
            <person name="Liang C."/>
            <person name="Lipzen A."/>
            <person name="Lutzoni F."/>
            <person name="Magnuson J."/>
            <person name="Mondo S."/>
            <person name="Nolan M."/>
            <person name="Ohm R."/>
            <person name="Pangilinan J."/>
            <person name="Park H.-J."/>
            <person name="Ramirez L."/>
            <person name="Alfaro M."/>
            <person name="Sun H."/>
            <person name="Tritt A."/>
            <person name="Yoshinaga Y."/>
            <person name="Zwiers L.-H."/>
            <person name="Turgeon B."/>
            <person name="Goodwin S."/>
            <person name="Spatafora J."/>
            <person name="Crous P."/>
            <person name="Grigoriev I."/>
        </authorList>
    </citation>
    <scope>NUCLEOTIDE SEQUENCE</scope>
    <source>
        <strain evidence="4">CBS 121167</strain>
    </source>
</reference>
<feature type="compositionally biased region" description="Low complexity" evidence="3">
    <location>
        <begin position="32"/>
        <end position="41"/>
    </location>
</feature>
<feature type="region of interest" description="Disordered" evidence="3">
    <location>
        <begin position="355"/>
        <end position="391"/>
    </location>
</feature>
<proteinExistence type="predicted"/>
<dbReference type="Gene3D" id="1.10.220.10">
    <property type="entry name" value="Annexin"/>
    <property type="match status" value="4"/>
</dbReference>
<evidence type="ECO:0000256" key="2">
    <source>
        <dbReference type="ARBA" id="ARBA00023216"/>
    </source>
</evidence>
<sequence>MPGGFPGGSDRSGGGLPPPSPLLEAYHGTWQSLSPMPSPMLWPRGDDELEGLEPLDPPETRHLVPEDRRHRKKKHGHGSSSRHRSTKRVKIYDAEEDARDIYSALTARGEPATGALIDILPYLSEDQMQELRAAYKHLYKMHGRGINVAKHIKLKLPSNSNFAKISHATALGRWESEAHWANYWYQGSSSRRELLIEALMGRPNSEIRAIKAAFRDKRYGDSLTRCMEAELRRDKFRTAVLLALQAGRQDEGEVWSVEERNRDVDALAAAVRRREGGESDILAIVCTRSDAHLREVLRVYERKWQGNFAREVLRKSNNLVGEITAHILNGVINRPARDAMLLHHALLDIMETHNNGSSGATPRSSSLFSSSAAAPPLSATTAPPVSSAERQHRHELLISRLVRLHWDRSHMRRVRVAYREKYGALLEEDVEDATRGDFRAFCLGLVEG</sequence>
<dbReference type="SUPFAM" id="SSF47874">
    <property type="entry name" value="Annexin"/>
    <property type="match status" value="1"/>
</dbReference>
<dbReference type="GO" id="GO:0005737">
    <property type="term" value="C:cytoplasm"/>
    <property type="evidence" value="ECO:0007669"/>
    <property type="project" value="TreeGrafter"/>
</dbReference>
<keyword evidence="5" id="KW-1185">Reference proteome</keyword>
<dbReference type="RefSeq" id="XP_033402001.1">
    <property type="nucleotide sequence ID" value="XM_033536436.1"/>
</dbReference>
<evidence type="ECO:0000256" key="3">
    <source>
        <dbReference type="SAM" id="MobiDB-lite"/>
    </source>
</evidence>
<dbReference type="InterPro" id="IPR018502">
    <property type="entry name" value="Annexin_repeat"/>
</dbReference>
<organism evidence="4 5">
    <name type="scientific">Aplosporella prunicola CBS 121167</name>
    <dbReference type="NCBI Taxonomy" id="1176127"/>
    <lineage>
        <taxon>Eukaryota</taxon>
        <taxon>Fungi</taxon>
        <taxon>Dikarya</taxon>
        <taxon>Ascomycota</taxon>
        <taxon>Pezizomycotina</taxon>
        <taxon>Dothideomycetes</taxon>
        <taxon>Dothideomycetes incertae sedis</taxon>
        <taxon>Botryosphaeriales</taxon>
        <taxon>Aplosporellaceae</taxon>
        <taxon>Aplosporella</taxon>
    </lineage>
</organism>
<dbReference type="AlphaFoldDB" id="A0A6A6BQ87"/>
<accession>A0A6A6BQ87</accession>
<dbReference type="InterPro" id="IPR037104">
    <property type="entry name" value="Annexin_sf"/>
</dbReference>
<feature type="region of interest" description="Disordered" evidence="3">
    <location>
        <begin position="1"/>
        <end position="88"/>
    </location>
</feature>
<dbReference type="EMBL" id="ML995476">
    <property type="protein sequence ID" value="KAF2146292.1"/>
    <property type="molecule type" value="Genomic_DNA"/>
</dbReference>
<evidence type="ECO:0008006" key="6">
    <source>
        <dbReference type="Google" id="ProtNLM"/>
    </source>
</evidence>
<protein>
    <recommendedName>
        <fullName evidence="6">Annexin</fullName>
    </recommendedName>
</protein>
<dbReference type="GO" id="GO:0005634">
    <property type="term" value="C:nucleus"/>
    <property type="evidence" value="ECO:0007669"/>
    <property type="project" value="TreeGrafter"/>
</dbReference>
<dbReference type="Proteomes" id="UP000799438">
    <property type="component" value="Unassembled WGS sequence"/>
</dbReference>
<feature type="compositionally biased region" description="Basic and acidic residues" evidence="3">
    <location>
        <begin position="58"/>
        <end position="68"/>
    </location>
</feature>
<dbReference type="PANTHER" id="PTHR10502">
    <property type="entry name" value="ANNEXIN"/>
    <property type="match status" value="1"/>
</dbReference>
<dbReference type="GO" id="GO:0005509">
    <property type="term" value="F:calcium ion binding"/>
    <property type="evidence" value="ECO:0007669"/>
    <property type="project" value="InterPro"/>
</dbReference>
<dbReference type="OrthoDB" id="2134400at2759"/>
<gene>
    <name evidence="4" type="ORF">K452DRAFT_219871</name>
</gene>
<evidence type="ECO:0000313" key="4">
    <source>
        <dbReference type="EMBL" id="KAF2146292.1"/>
    </source>
</evidence>
<name>A0A6A6BQ87_9PEZI</name>
<dbReference type="GO" id="GO:0005886">
    <property type="term" value="C:plasma membrane"/>
    <property type="evidence" value="ECO:0007669"/>
    <property type="project" value="TreeGrafter"/>
</dbReference>
<dbReference type="GO" id="GO:0012506">
    <property type="term" value="C:vesicle membrane"/>
    <property type="evidence" value="ECO:0007669"/>
    <property type="project" value="TreeGrafter"/>
</dbReference>
<dbReference type="GeneID" id="54293932"/>
<feature type="compositionally biased region" description="Low complexity" evidence="3">
    <location>
        <begin position="360"/>
        <end position="388"/>
    </location>
</feature>